<organism evidence="2 3">
    <name type="scientific">Candidatus Curtissbacteria bacterium RBG_13_40_7</name>
    <dbReference type="NCBI Taxonomy" id="1797706"/>
    <lineage>
        <taxon>Bacteria</taxon>
        <taxon>Candidatus Curtissiibacteriota</taxon>
    </lineage>
</organism>
<reference evidence="2 3" key="1">
    <citation type="journal article" date="2016" name="Nat. Commun.">
        <title>Thousands of microbial genomes shed light on interconnected biogeochemical processes in an aquifer system.</title>
        <authorList>
            <person name="Anantharaman K."/>
            <person name="Brown C.T."/>
            <person name="Hug L.A."/>
            <person name="Sharon I."/>
            <person name="Castelle C.J."/>
            <person name="Probst A.J."/>
            <person name="Thomas B.C."/>
            <person name="Singh A."/>
            <person name="Wilkins M.J."/>
            <person name="Karaoz U."/>
            <person name="Brodie E.L."/>
            <person name="Williams K.H."/>
            <person name="Hubbard S.S."/>
            <person name="Banfield J.F."/>
        </authorList>
    </citation>
    <scope>NUCLEOTIDE SEQUENCE [LARGE SCALE GENOMIC DNA]</scope>
</reference>
<evidence type="ECO:0000313" key="2">
    <source>
        <dbReference type="EMBL" id="OGD84218.1"/>
    </source>
</evidence>
<dbReference type="Proteomes" id="UP000179252">
    <property type="component" value="Unassembled WGS sequence"/>
</dbReference>
<evidence type="ECO:0000256" key="1">
    <source>
        <dbReference type="SAM" id="Phobius"/>
    </source>
</evidence>
<dbReference type="AlphaFoldDB" id="A0A1F5FX59"/>
<accession>A0A1F5FX59</accession>
<evidence type="ECO:0000313" key="3">
    <source>
        <dbReference type="Proteomes" id="UP000179252"/>
    </source>
</evidence>
<gene>
    <name evidence="2" type="ORF">A2165_03590</name>
</gene>
<name>A0A1F5FX59_9BACT</name>
<dbReference type="EMBL" id="MFAU01000027">
    <property type="protein sequence ID" value="OGD84218.1"/>
    <property type="molecule type" value="Genomic_DNA"/>
</dbReference>
<keyword evidence="1" id="KW-0472">Membrane</keyword>
<keyword evidence="1" id="KW-0812">Transmembrane</keyword>
<comment type="caution">
    <text evidence="2">The sequence shown here is derived from an EMBL/GenBank/DDBJ whole genome shotgun (WGS) entry which is preliminary data.</text>
</comment>
<proteinExistence type="predicted"/>
<sequence>MSRNIVIISIIVLVFLLIGASYLIYKKPSATSMPSDQSPSASPISIVQSPLATSSQAPILTLALTQNAIKNNINAKNYQGLIPYMTNKVNVSLQATECCGEKTPDEAVSQMSYIDEGIPLDFDQSSELIRNLKSKNPLLSDKFIGVSTTNIGASTTKEYLIAFTINNQDKISEVLMAVSWKLFSY</sequence>
<feature type="transmembrane region" description="Helical" evidence="1">
    <location>
        <begin position="6"/>
        <end position="25"/>
    </location>
</feature>
<protein>
    <submittedName>
        <fullName evidence="2">Uncharacterized protein</fullName>
    </submittedName>
</protein>
<keyword evidence="1" id="KW-1133">Transmembrane helix</keyword>